<keyword evidence="2" id="KW-1185">Reference proteome</keyword>
<dbReference type="EMBL" id="JAPDRQ010000023">
    <property type="protein sequence ID" value="KAJ9661418.1"/>
    <property type="molecule type" value="Genomic_DNA"/>
</dbReference>
<comment type="caution">
    <text evidence="1">The sequence shown here is derived from an EMBL/GenBank/DDBJ whole genome shotgun (WGS) entry which is preliminary data.</text>
</comment>
<proteinExistence type="predicted"/>
<dbReference type="Proteomes" id="UP001172386">
    <property type="component" value="Unassembled WGS sequence"/>
</dbReference>
<name>A0ACC3AFJ0_9EURO</name>
<sequence length="830" mass="92638">MGFQLVSSPGPGPLQLVHVDSSTAASSKSYVWKDGLPAEPPKPRAGRIDPNVWERHKQEICQLYILDDLPLDQVRQHMKHDFSASKHQWTTQLDKWGYIKKASHRRPRPDAAACTSSSLQPGRPLTSTPSSDSSLSRTPSEGPKSPETPPIIAQQLTSSYKTFNAASKNFGLKSGFIGHYTDYRSLSAVEQRFGQDSRSKGLVSGLEPNIVSSPPSSDRVGSSSPRPTSQSGQKMVSEARFDTLQATRSLPTPCQIPSFDTSAEIQMRSLSLGDEHDGTISRAQGPTQSAKILDSLLKDPAYTIELVTLSDSDVQELITASNFLFAAQSYQESFKICQALMLSIGQFSMDEHVAGAKNKHAVWLPVALQMAKSATTRDDYLAISRMIKSIPSPKGRPVHDKINTYCMLYAFVGNICLEVADYTQAEKACFKSWTHYQTLDEKQALVQYIISAVLSELQFGAMSRPSSQDSNSSILTRFKDRFTANAFLGLATKGFEVKQPIVSPMIDKHLQNVLAWCVEAMSQQEFFFMIANVDNAFWNKGVDDHDVLQFERRVIYCYLCDRLWHCERSEKKNLSNPRNQGEVLASFEEILKQSGLSGMDVLAIIAKLLSMQDNAPRRSRTRATLPERYLQLIEALRQDMIIQNAGYARLGGWLSSNNLLEYYEWPRKLDDRNRFHDSTYSECVKIFLRDFMSMSLELDLSKRLQQTAECFRKAQAAADTTLLPKSSRSSQISDDYKSFKATAKKISRDAAMSIDHRLELPSAGMEDLMSETSSTRSLFQYSLATGGSKRGDTSLKGSRRKLASHASARMSDRMSLSASSLTRSSIMELD</sequence>
<accession>A0ACC3AFJ0</accession>
<evidence type="ECO:0000313" key="1">
    <source>
        <dbReference type="EMBL" id="KAJ9661418.1"/>
    </source>
</evidence>
<evidence type="ECO:0000313" key="2">
    <source>
        <dbReference type="Proteomes" id="UP001172386"/>
    </source>
</evidence>
<gene>
    <name evidence="1" type="ORF">H2198_001986</name>
</gene>
<reference evidence="1" key="1">
    <citation type="submission" date="2022-10" db="EMBL/GenBank/DDBJ databases">
        <title>Culturing micro-colonial fungi from biological soil crusts in the Mojave desert and describing Neophaeococcomyces mojavensis, and introducing the new genera and species Taxawa tesnikishii.</title>
        <authorList>
            <person name="Kurbessoian T."/>
            <person name="Stajich J.E."/>
        </authorList>
    </citation>
    <scope>NUCLEOTIDE SEQUENCE</scope>
    <source>
        <strain evidence="1">JES_112</strain>
    </source>
</reference>
<protein>
    <submittedName>
        <fullName evidence="1">Uncharacterized protein</fullName>
    </submittedName>
</protein>
<organism evidence="1 2">
    <name type="scientific">Neophaeococcomyces mojaviensis</name>
    <dbReference type="NCBI Taxonomy" id="3383035"/>
    <lineage>
        <taxon>Eukaryota</taxon>
        <taxon>Fungi</taxon>
        <taxon>Dikarya</taxon>
        <taxon>Ascomycota</taxon>
        <taxon>Pezizomycotina</taxon>
        <taxon>Eurotiomycetes</taxon>
        <taxon>Chaetothyriomycetidae</taxon>
        <taxon>Chaetothyriales</taxon>
        <taxon>Chaetothyriales incertae sedis</taxon>
        <taxon>Neophaeococcomyces</taxon>
    </lineage>
</organism>